<accession>A0A6N0CAM6</accession>
<feature type="compositionally biased region" description="Basic residues" evidence="1">
    <location>
        <begin position="274"/>
        <end position="283"/>
    </location>
</feature>
<dbReference type="GeneID" id="2715735"/>
<proteinExistence type="predicted"/>
<organism evidence="2">
    <name type="scientific">Spodoptera exigua multiple nucleopolyhedrovirus</name>
    <dbReference type="NCBI Taxonomy" id="10454"/>
    <lineage>
        <taxon>Viruses</taxon>
        <taxon>Viruses incertae sedis</taxon>
        <taxon>Naldaviricetes</taxon>
        <taxon>Lefavirales</taxon>
        <taxon>Baculoviridae</taxon>
        <taxon>Alphabaculovirus</taxon>
    </lineage>
</organism>
<protein>
    <submittedName>
        <fullName evidence="2">39K/pp31</fullName>
    </submittedName>
</protein>
<dbReference type="EMBL" id="MN481987">
    <property type="protein sequence ID" value="QKO28846.1"/>
    <property type="molecule type" value="Genomic_DNA"/>
</dbReference>
<name>A0A6N0CAM6_9ABAC</name>
<evidence type="ECO:0000256" key="1">
    <source>
        <dbReference type="SAM" id="MobiDB-lite"/>
    </source>
</evidence>
<dbReference type="Pfam" id="PF05311">
    <property type="entry name" value="Baculo_PP31"/>
    <property type="match status" value="1"/>
</dbReference>
<evidence type="ECO:0000313" key="2">
    <source>
        <dbReference type="EMBL" id="QKO28846.1"/>
    </source>
</evidence>
<reference evidence="2" key="1">
    <citation type="submission" date="2019-09" db="EMBL/GenBank/DDBJ databases">
        <authorList>
            <person name="Tao P."/>
            <person name="Yang T."/>
            <person name="Chen J."/>
            <person name="Lin C."/>
            <person name="Hu J."/>
            <person name="Zhu Y."/>
            <person name="Lv H."/>
            <person name="Tian M."/>
            <person name="Gao Q."/>
            <person name="Jia J."/>
        </authorList>
    </citation>
    <scope>NUCLEOTIDE SEQUENCE</scope>
    <source>
        <strain evidence="2">WV103</strain>
    </source>
</reference>
<dbReference type="RefSeq" id="NP_037880.1">
    <property type="nucleotide sequence ID" value="NC_002169.1"/>
</dbReference>
<sequence>MTATNTTTNALTEIYNNFGGGNILCDKAHMEHVTAVINTLEKKKIKYKIIPMPMCGEDGLEITFAIVIMVDKKNAKRNKKSISNNKYILFNSWYTKNRNPSWPNSHTMWNLIKTQFLAKPFVDIFDFMEKIGKSITTKEASDKKNVNDTDANVDDVENHRYKLYDEFYKITTHTFIHNVAPTSSFIYDLKLNKSDGDDNKSDSSLEKLNRQALEEGILVFKNILSKYDQSITKTIKSSNSKNAKAIENVINENDKKAAATTTTSKTVVSVSGSNKRKRTKPVKKTTAAAAANKKMRAAPVVVEMEDDQSDDTQMSYS</sequence>
<dbReference type="InterPro" id="IPR007975">
    <property type="entry name" value="Baculo_pp39"/>
</dbReference>
<feature type="region of interest" description="Disordered" evidence="1">
    <location>
        <begin position="268"/>
        <end position="317"/>
    </location>
</feature>
<dbReference type="KEGG" id="vg:2715735"/>